<dbReference type="Pfam" id="PF00171">
    <property type="entry name" value="Aldedh"/>
    <property type="match status" value="1"/>
</dbReference>
<reference evidence="6" key="1">
    <citation type="submission" date="2016-10" db="EMBL/GenBank/DDBJ databases">
        <authorList>
            <person name="Varghese N."/>
            <person name="Submissions S."/>
        </authorList>
    </citation>
    <scope>NUCLEOTIDE SEQUENCE [LARGE SCALE GENOMIC DNA]</scope>
    <source>
        <strain evidence="6">CGMCC 1.8711</strain>
    </source>
</reference>
<dbReference type="PANTHER" id="PTHR11699">
    <property type="entry name" value="ALDEHYDE DEHYDROGENASE-RELATED"/>
    <property type="match status" value="1"/>
</dbReference>
<comment type="similarity">
    <text evidence="1">Belongs to the aldehyde dehydrogenase family.</text>
</comment>
<dbReference type="SUPFAM" id="SSF53720">
    <property type="entry name" value="ALDH-like"/>
    <property type="match status" value="1"/>
</dbReference>
<protein>
    <submittedName>
        <fullName evidence="5">Aldehyde dehydrogenase (NAD+)</fullName>
    </submittedName>
</protein>
<dbReference type="InterPro" id="IPR015590">
    <property type="entry name" value="Aldehyde_DH_dom"/>
</dbReference>
<dbReference type="FunFam" id="3.40.309.10:FF:000012">
    <property type="entry name" value="Betaine aldehyde dehydrogenase"/>
    <property type="match status" value="1"/>
</dbReference>
<evidence type="ECO:0000313" key="6">
    <source>
        <dbReference type="Proteomes" id="UP000243250"/>
    </source>
</evidence>
<dbReference type="EMBL" id="FOYS01000005">
    <property type="protein sequence ID" value="SFR63742.1"/>
    <property type="molecule type" value="Genomic_DNA"/>
</dbReference>
<sequence>MEYNGPTQLYVDGQWTDAESGETIRTVDPATEEEYATVAKADAEDVERAVDAASRAMERGSEWRELDPGARGAALRRMADAIEEMKDEITLVESHDNGKTPFEAGIEIQMVIDTFRYFAGWTDKLTGEHNPVPGERLNYTTREPLGVTAHIVPWNYPFQLAGRSIAPALACGNSAVVKPSSETPLSALYYALAAEEAGLPDGVVNVVPGSGSGAGATLAQHPDVAHIAFTGSTEIGKGVMADAAQNVTGVTLELGGKGPQLVFPDADLGAAAKGVHYGIFMNAGQMCWAGSRLLVHEDVADDVVQHVVEGAKSTPLGSGIDDDGRMGPMVSEDQRQTVLDYIETAREEGATVEYGGGVPEDKETGYFVEPTVLTDVTNDMTVAREEIFGPVLSVIEFSDEQEALEIANDSPYGLLSGIWTTDLSRAHRVADALDYGMVSVNEYPVTFPQTPFGGTKQSGHGREQGLEAVHEYTQTKNVNVKLD</sequence>
<dbReference type="OrthoDB" id="6342at2157"/>
<dbReference type="InterPro" id="IPR016162">
    <property type="entry name" value="Ald_DH_N"/>
</dbReference>
<name>A0A1I6IAF2_9EURY</name>
<dbReference type="Gene3D" id="3.40.309.10">
    <property type="entry name" value="Aldehyde Dehydrogenase, Chain A, domain 2"/>
    <property type="match status" value="1"/>
</dbReference>
<gene>
    <name evidence="5" type="ORF">SAMN04488124_2950</name>
</gene>
<evidence type="ECO:0000256" key="3">
    <source>
        <dbReference type="ARBA" id="ARBA00023002"/>
    </source>
</evidence>
<dbReference type="Proteomes" id="UP000243250">
    <property type="component" value="Unassembled WGS sequence"/>
</dbReference>
<dbReference type="FunFam" id="3.40.605.10:FF:000007">
    <property type="entry name" value="NAD/NADP-dependent betaine aldehyde dehydrogenase"/>
    <property type="match status" value="1"/>
</dbReference>
<dbReference type="InterPro" id="IPR016163">
    <property type="entry name" value="Ald_DH_C"/>
</dbReference>
<dbReference type="AlphaFoldDB" id="A0A1I6IAF2"/>
<evidence type="ECO:0000256" key="2">
    <source>
        <dbReference type="ARBA" id="ARBA00011881"/>
    </source>
</evidence>
<keyword evidence="3" id="KW-0560">Oxidoreductase</keyword>
<dbReference type="RefSeq" id="WP_089882333.1">
    <property type="nucleotide sequence ID" value="NZ_FOYS01000005.1"/>
</dbReference>
<feature type="domain" description="Aldehyde dehydrogenase" evidence="4">
    <location>
        <begin position="15"/>
        <end position="478"/>
    </location>
</feature>
<dbReference type="STRING" id="555875.SAMN04488124_2950"/>
<dbReference type="GO" id="GO:0016620">
    <property type="term" value="F:oxidoreductase activity, acting on the aldehyde or oxo group of donors, NAD or NADP as acceptor"/>
    <property type="evidence" value="ECO:0007669"/>
    <property type="project" value="InterPro"/>
</dbReference>
<keyword evidence="6" id="KW-1185">Reference proteome</keyword>
<accession>A0A1I6IAF2</accession>
<organism evidence="5 6">
    <name type="scientific">Halogeometricum limi</name>
    <dbReference type="NCBI Taxonomy" id="555875"/>
    <lineage>
        <taxon>Archaea</taxon>
        <taxon>Methanobacteriati</taxon>
        <taxon>Methanobacteriota</taxon>
        <taxon>Stenosarchaea group</taxon>
        <taxon>Halobacteria</taxon>
        <taxon>Halobacteriales</taxon>
        <taxon>Haloferacaceae</taxon>
        <taxon>Halogeometricum</taxon>
    </lineage>
</organism>
<evidence type="ECO:0000259" key="4">
    <source>
        <dbReference type="Pfam" id="PF00171"/>
    </source>
</evidence>
<evidence type="ECO:0000313" key="5">
    <source>
        <dbReference type="EMBL" id="SFR63742.1"/>
    </source>
</evidence>
<dbReference type="Gene3D" id="3.40.605.10">
    <property type="entry name" value="Aldehyde Dehydrogenase, Chain A, domain 1"/>
    <property type="match status" value="1"/>
</dbReference>
<dbReference type="InterPro" id="IPR016161">
    <property type="entry name" value="Ald_DH/histidinol_DH"/>
</dbReference>
<proteinExistence type="inferred from homology"/>
<evidence type="ECO:0000256" key="1">
    <source>
        <dbReference type="ARBA" id="ARBA00009986"/>
    </source>
</evidence>
<comment type="subunit">
    <text evidence="2">Homotetramer.</text>
</comment>